<evidence type="ECO:0000313" key="1">
    <source>
        <dbReference type="EMBL" id="NEA23341.1"/>
    </source>
</evidence>
<evidence type="ECO:0000313" key="2">
    <source>
        <dbReference type="Proteomes" id="UP000475532"/>
    </source>
</evidence>
<accession>A0A6L9QCX0</accession>
<protein>
    <recommendedName>
        <fullName evidence="3">CU044_5270 family protein</fullName>
    </recommendedName>
</protein>
<organism evidence="1 2">
    <name type="scientific">Actinomadura bangladeshensis</name>
    <dbReference type="NCBI Taxonomy" id="453573"/>
    <lineage>
        <taxon>Bacteria</taxon>
        <taxon>Bacillati</taxon>
        <taxon>Actinomycetota</taxon>
        <taxon>Actinomycetes</taxon>
        <taxon>Streptosporangiales</taxon>
        <taxon>Thermomonosporaceae</taxon>
        <taxon>Actinomadura</taxon>
    </lineage>
</organism>
<dbReference type="InterPro" id="IPR047789">
    <property type="entry name" value="CU044_5270-like"/>
</dbReference>
<dbReference type="RefSeq" id="WP_163055683.1">
    <property type="nucleotide sequence ID" value="NZ_JAAGLI010000314.1"/>
</dbReference>
<reference evidence="1 2" key="1">
    <citation type="submission" date="2020-01" db="EMBL/GenBank/DDBJ databases">
        <title>Insect and environment-associated Actinomycetes.</title>
        <authorList>
            <person name="Currrie C."/>
            <person name="Chevrette M."/>
            <person name="Carlson C."/>
            <person name="Stubbendieck R."/>
            <person name="Wendt-Pienkowski E."/>
        </authorList>
    </citation>
    <scope>NUCLEOTIDE SEQUENCE [LARGE SCALE GENOMIC DNA]</scope>
    <source>
        <strain evidence="1 2">SID10258</strain>
    </source>
</reference>
<feature type="non-terminal residue" evidence="1">
    <location>
        <position position="1"/>
    </location>
</feature>
<name>A0A6L9QCX0_9ACTN</name>
<gene>
    <name evidence="1" type="ORF">G3I70_12670</name>
</gene>
<sequence length="261" mass="26865">LLLSAVAATAGAAALGVVVLDGPDTGPMANVAAVLDQAADTASGDPVPGPGQIVYQDTVERRRTGEGRWYRVRTETWLPAGGAGTGLIRQENSVKGAGLPPDGEAAVGPCPAAAPIDRPYLGGVPADPKALLDLMDGMGEGGRGERLWNAASDLIDRPAPPKVRAALFRAIADIPGVRLRDDGVDAAGRHGIAVTRTQDGVRDEFLFDRATHRFLGTRTVVAEPGNRFGAPGTTVYASALIRTEIVDRAPKPGPGAEPSGC</sequence>
<dbReference type="NCBIfam" id="NF038083">
    <property type="entry name" value="CU044_5270_fam"/>
    <property type="match status" value="1"/>
</dbReference>
<evidence type="ECO:0008006" key="3">
    <source>
        <dbReference type="Google" id="ProtNLM"/>
    </source>
</evidence>
<proteinExistence type="predicted"/>
<comment type="caution">
    <text evidence="1">The sequence shown here is derived from an EMBL/GenBank/DDBJ whole genome shotgun (WGS) entry which is preliminary data.</text>
</comment>
<dbReference type="EMBL" id="JAAGLI010000314">
    <property type="protein sequence ID" value="NEA23341.1"/>
    <property type="molecule type" value="Genomic_DNA"/>
</dbReference>
<dbReference type="Proteomes" id="UP000475532">
    <property type="component" value="Unassembled WGS sequence"/>
</dbReference>
<dbReference type="AlphaFoldDB" id="A0A6L9QCX0"/>